<name>A0A1W1C6A0_9ZZZZ</name>
<dbReference type="AlphaFoldDB" id="A0A1W1C6A0"/>
<evidence type="ECO:0000313" key="1">
    <source>
        <dbReference type="EMBL" id="SFV61275.1"/>
    </source>
</evidence>
<gene>
    <name evidence="1" type="ORF">MNB_SM-4-961</name>
</gene>
<sequence>MAIDNSLYDSLENTYTKMKDYFNNIQLGREHSAMIVKHEELAELLETLDIEAIEEQWPDINALHKELDNIKEHTKKILDDLNAGGDSVAIAEKVVNELNEIFSKIAKLIV</sequence>
<accession>A0A1W1C6A0</accession>
<reference evidence="1" key="1">
    <citation type="submission" date="2016-10" db="EMBL/GenBank/DDBJ databases">
        <authorList>
            <person name="de Groot N.N."/>
        </authorList>
    </citation>
    <scope>NUCLEOTIDE SEQUENCE</scope>
</reference>
<organism evidence="1">
    <name type="scientific">hydrothermal vent metagenome</name>
    <dbReference type="NCBI Taxonomy" id="652676"/>
    <lineage>
        <taxon>unclassified sequences</taxon>
        <taxon>metagenomes</taxon>
        <taxon>ecological metagenomes</taxon>
    </lineage>
</organism>
<dbReference type="EMBL" id="FPHF01000060">
    <property type="protein sequence ID" value="SFV61275.1"/>
    <property type="molecule type" value="Genomic_DNA"/>
</dbReference>
<protein>
    <submittedName>
        <fullName evidence="1">Uncharacterized protein</fullName>
    </submittedName>
</protein>
<proteinExistence type="predicted"/>